<keyword evidence="5 6" id="KW-0472">Membrane</keyword>
<evidence type="ECO:0000256" key="4">
    <source>
        <dbReference type="ARBA" id="ARBA00022989"/>
    </source>
</evidence>
<dbReference type="EMBL" id="PXOH01000020">
    <property type="protein sequence ID" value="PSF35420.1"/>
    <property type="molecule type" value="Genomic_DNA"/>
</dbReference>
<dbReference type="Pfam" id="PF00892">
    <property type="entry name" value="EamA"/>
    <property type="match status" value="2"/>
</dbReference>
<comment type="subcellular location">
    <subcellularLocation>
        <location evidence="1">Membrane</location>
        <topology evidence="1">Multi-pass membrane protein</topology>
    </subcellularLocation>
</comment>
<dbReference type="GO" id="GO:0016020">
    <property type="term" value="C:membrane"/>
    <property type="evidence" value="ECO:0007669"/>
    <property type="project" value="UniProtKB-SubCell"/>
</dbReference>
<dbReference type="InterPro" id="IPR050638">
    <property type="entry name" value="AA-Vitamin_Transporters"/>
</dbReference>
<accession>A0A2T1LV23</accession>
<sequence>MKIIYVAELLFLAVLWGGSFLFMRISSPVLGPIWLIELRVLIAGLALLPLLIYLNCWQDVRRYLVPLFIMGCLNTAVPFSLVAFGSLFLPAGFSSILNATIPLFGVIVAAFWQKEKLTGSRLVGFILGFVGVTILVGWKAIDGTHVFFLAVGAGLSASLMYACAASYAKKNLSGVPSLVTASVSLLSAAIFLIPILPFTIPKTPITPSILLAVFALALFSTALAYVLYFRLIQAIGSTKTLTVAYLIPLFAILFGAIFLGEPLTLSMLIGCGLILLGTAIANNLLQWKI</sequence>
<feature type="transmembrane region" description="Helical" evidence="6">
    <location>
        <begin position="87"/>
        <end position="110"/>
    </location>
</feature>
<keyword evidence="4 6" id="KW-1133">Transmembrane helix</keyword>
<dbReference type="AlphaFoldDB" id="A0A2T1LV23"/>
<dbReference type="RefSeq" id="WP_106458060.1">
    <property type="nucleotide sequence ID" value="NZ_PXOH01000020.1"/>
</dbReference>
<dbReference type="PANTHER" id="PTHR32322:SF9">
    <property type="entry name" value="AMINO-ACID METABOLITE EFFLUX PUMP-RELATED"/>
    <property type="match status" value="1"/>
</dbReference>
<comment type="caution">
    <text evidence="8">The sequence shown here is derived from an EMBL/GenBank/DDBJ whole genome shotgun (WGS) entry which is preliminary data.</text>
</comment>
<evidence type="ECO:0000256" key="3">
    <source>
        <dbReference type="ARBA" id="ARBA00022692"/>
    </source>
</evidence>
<evidence type="ECO:0000313" key="8">
    <source>
        <dbReference type="EMBL" id="PSF35420.1"/>
    </source>
</evidence>
<dbReference type="Proteomes" id="UP000239001">
    <property type="component" value="Unassembled WGS sequence"/>
</dbReference>
<organism evidence="8 9">
    <name type="scientific">Aphanothece hegewaldii CCALA 016</name>
    <dbReference type="NCBI Taxonomy" id="2107694"/>
    <lineage>
        <taxon>Bacteria</taxon>
        <taxon>Bacillati</taxon>
        <taxon>Cyanobacteriota</taxon>
        <taxon>Cyanophyceae</taxon>
        <taxon>Oscillatoriophycideae</taxon>
        <taxon>Chroococcales</taxon>
        <taxon>Aphanothecaceae</taxon>
        <taxon>Aphanothece</taxon>
    </lineage>
</organism>
<proteinExistence type="inferred from homology"/>
<evidence type="ECO:0000256" key="6">
    <source>
        <dbReference type="SAM" id="Phobius"/>
    </source>
</evidence>
<dbReference type="PANTHER" id="PTHR32322">
    <property type="entry name" value="INNER MEMBRANE TRANSPORTER"/>
    <property type="match status" value="1"/>
</dbReference>
<protein>
    <submittedName>
        <fullName evidence="8">EamA family transporter</fullName>
    </submittedName>
</protein>
<keyword evidence="3 6" id="KW-0812">Transmembrane</keyword>
<gene>
    <name evidence="8" type="ORF">C7H19_16705</name>
</gene>
<name>A0A2T1LV23_9CHRO</name>
<reference evidence="8 9" key="1">
    <citation type="submission" date="2018-03" db="EMBL/GenBank/DDBJ databases">
        <title>The ancient ancestry and fast evolution of plastids.</title>
        <authorList>
            <person name="Moore K.R."/>
            <person name="Magnabosco C."/>
            <person name="Momper L."/>
            <person name="Gold D.A."/>
            <person name="Bosak T."/>
            <person name="Fournier G.P."/>
        </authorList>
    </citation>
    <scope>NUCLEOTIDE SEQUENCE [LARGE SCALE GENOMIC DNA]</scope>
    <source>
        <strain evidence="8 9">CCALA 016</strain>
    </source>
</reference>
<feature type="transmembrane region" description="Helical" evidence="6">
    <location>
        <begin position="63"/>
        <end position="81"/>
    </location>
</feature>
<reference evidence="8 9" key="2">
    <citation type="submission" date="2018-03" db="EMBL/GenBank/DDBJ databases">
        <authorList>
            <person name="Keele B.F."/>
        </authorList>
    </citation>
    <scope>NUCLEOTIDE SEQUENCE [LARGE SCALE GENOMIC DNA]</scope>
    <source>
        <strain evidence="8 9">CCALA 016</strain>
    </source>
</reference>
<feature type="transmembrane region" description="Helical" evidence="6">
    <location>
        <begin position="147"/>
        <end position="168"/>
    </location>
</feature>
<dbReference type="InterPro" id="IPR000620">
    <property type="entry name" value="EamA_dom"/>
</dbReference>
<feature type="transmembrane region" description="Helical" evidence="6">
    <location>
        <begin position="265"/>
        <end position="285"/>
    </location>
</feature>
<evidence type="ECO:0000256" key="2">
    <source>
        <dbReference type="ARBA" id="ARBA00007362"/>
    </source>
</evidence>
<feature type="transmembrane region" description="Helical" evidence="6">
    <location>
        <begin position="9"/>
        <end position="27"/>
    </location>
</feature>
<comment type="similarity">
    <text evidence="2">Belongs to the EamA transporter family.</text>
</comment>
<evidence type="ECO:0000259" key="7">
    <source>
        <dbReference type="Pfam" id="PF00892"/>
    </source>
</evidence>
<feature type="transmembrane region" description="Helical" evidence="6">
    <location>
        <begin position="175"/>
        <end position="196"/>
    </location>
</feature>
<feature type="domain" description="EamA" evidence="7">
    <location>
        <begin position="9"/>
        <end position="136"/>
    </location>
</feature>
<dbReference type="SUPFAM" id="SSF103481">
    <property type="entry name" value="Multidrug resistance efflux transporter EmrE"/>
    <property type="match status" value="2"/>
</dbReference>
<feature type="transmembrane region" description="Helical" evidence="6">
    <location>
        <begin position="122"/>
        <end position="141"/>
    </location>
</feature>
<feature type="transmembrane region" description="Helical" evidence="6">
    <location>
        <begin position="240"/>
        <end position="259"/>
    </location>
</feature>
<feature type="transmembrane region" description="Helical" evidence="6">
    <location>
        <begin position="33"/>
        <end position="56"/>
    </location>
</feature>
<feature type="transmembrane region" description="Helical" evidence="6">
    <location>
        <begin position="208"/>
        <end position="228"/>
    </location>
</feature>
<feature type="domain" description="EamA" evidence="7">
    <location>
        <begin position="151"/>
        <end position="281"/>
    </location>
</feature>
<dbReference type="OrthoDB" id="510638at2"/>
<evidence type="ECO:0000256" key="5">
    <source>
        <dbReference type="ARBA" id="ARBA00023136"/>
    </source>
</evidence>
<dbReference type="InterPro" id="IPR037185">
    <property type="entry name" value="EmrE-like"/>
</dbReference>
<evidence type="ECO:0000256" key="1">
    <source>
        <dbReference type="ARBA" id="ARBA00004141"/>
    </source>
</evidence>
<keyword evidence="9" id="KW-1185">Reference proteome</keyword>
<evidence type="ECO:0000313" key="9">
    <source>
        <dbReference type="Proteomes" id="UP000239001"/>
    </source>
</evidence>